<evidence type="ECO:0000256" key="2">
    <source>
        <dbReference type="ARBA" id="ARBA00023125"/>
    </source>
</evidence>
<protein>
    <submittedName>
        <fullName evidence="5">Lrp/AsnC family transcriptional regulator</fullName>
    </submittedName>
</protein>
<keyword evidence="2" id="KW-0238">DNA-binding</keyword>
<dbReference type="InterPro" id="IPR019887">
    <property type="entry name" value="Tscrpt_reg_AsnC/Lrp_C"/>
</dbReference>
<evidence type="ECO:0000313" key="6">
    <source>
        <dbReference type="Proteomes" id="UP001595698"/>
    </source>
</evidence>
<proteinExistence type="predicted"/>
<dbReference type="Pfam" id="PF13404">
    <property type="entry name" value="HTH_AsnC-type"/>
    <property type="match status" value="2"/>
</dbReference>
<dbReference type="PROSITE" id="PS50956">
    <property type="entry name" value="HTH_ASNC_2"/>
    <property type="match status" value="1"/>
</dbReference>
<comment type="caution">
    <text evidence="5">The sequence shown here is derived from an EMBL/GenBank/DDBJ whole genome shotgun (WGS) entry which is preliminary data.</text>
</comment>
<organism evidence="5 6">
    <name type="scientific">Streptosporangium jomthongense</name>
    <dbReference type="NCBI Taxonomy" id="1193683"/>
    <lineage>
        <taxon>Bacteria</taxon>
        <taxon>Bacillati</taxon>
        <taxon>Actinomycetota</taxon>
        <taxon>Actinomycetes</taxon>
        <taxon>Streptosporangiales</taxon>
        <taxon>Streptosporangiaceae</taxon>
        <taxon>Streptosporangium</taxon>
    </lineage>
</organism>
<keyword evidence="6" id="KW-1185">Reference proteome</keyword>
<gene>
    <name evidence="5" type="ORF">ACFOYY_07940</name>
</gene>
<dbReference type="Gene3D" id="1.10.10.10">
    <property type="entry name" value="Winged helix-like DNA-binding domain superfamily/Winged helix DNA-binding domain"/>
    <property type="match status" value="2"/>
</dbReference>
<dbReference type="InterPro" id="IPR011008">
    <property type="entry name" value="Dimeric_a/b-barrel"/>
</dbReference>
<dbReference type="PRINTS" id="PR00033">
    <property type="entry name" value="HTHASNC"/>
</dbReference>
<dbReference type="RefSeq" id="WP_386188957.1">
    <property type="nucleotide sequence ID" value="NZ_JBHSBC010000005.1"/>
</dbReference>
<evidence type="ECO:0000256" key="1">
    <source>
        <dbReference type="ARBA" id="ARBA00023015"/>
    </source>
</evidence>
<dbReference type="EMBL" id="JBHSBC010000005">
    <property type="protein sequence ID" value="MFC3980047.1"/>
    <property type="molecule type" value="Genomic_DNA"/>
</dbReference>
<dbReference type="SUPFAM" id="SSF54909">
    <property type="entry name" value="Dimeric alpha+beta barrel"/>
    <property type="match status" value="1"/>
</dbReference>
<dbReference type="SMART" id="SM00344">
    <property type="entry name" value="HTH_ASNC"/>
    <property type="match status" value="2"/>
</dbReference>
<dbReference type="Pfam" id="PF01037">
    <property type="entry name" value="AsnC_trans_reg"/>
    <property type="match status" value="1"/>
</dbReference>
<evidence type="ECO:0000313" key="5">
    <source>
        <dbReference type="EMBL" id="MFC3980047.1"/>
    </source>
</evidence>
<reference evidence="6" key="1">
    <citation type="journal article" date="2019" name="Int. J. Syst. Evol. Microbiol.">
        <title>The Global Catalogue of Microorganisms (GCM) 10K type strain sequencing project: providing services to taxonomists for standard genome sequencing and annotation.</title>
        <authorList>
            <consortium name="The Broad Institute Genomics Platform"/>
            <consortium name="The Broad Institute Genome Sequencing Center for Infectious Disease"/>
            <person name="Wu L."/>
            <person name="Ma J."/>
        </authorList>
    </citation>
    <scope>NUCLEOTIDE SEQUENCE [LARGE SCALE GENOMIC DNA]</scope>
    <source>
        <strain evidence="6">TBRC 7912</strain>
    </source>
</reference>
<dbReference type="InterPro" id="IPR019888">
    <property type="entry name" value="Tscrpt_reg_AsnC-like"/>
</dbReference>
<accession>A0ABV8EYC3</accession>
<sequence>MDRLDHQILHALGINGRVSFRRLAVALGATEHTVARRYRALVERGVVRVVAAPTPREEDMGQMLRLHVHPGSAARLADALVRRDDVSWVRTAGVGSEIMCGVRAASAEQRDHLILDQLPRTGRVTRVTAYELLHHYRTPGHADWEGFPDPLTERQRELVGPVPVPENVPGLTAQDRVLLDALRHDARRPAAALAAETHQPESTVRRRLDVLLRSGAIHIDRDLDPAPLGCPVSATLHIDVDPRHLRTVGAALARHAPTTFVAAVTGPVNLFAAVVTATVRDLYEYVSTTLAGIDGVTHIETGITGPYLKHTHLTRRPR</sequence>
<feature type="domain" description="HTH asnC-type" evidence="4">
    <location>
        <begin position="1"/>
        <end position="63"/>
    </location>
</feature>
<dbReference type="PANTHER" id="PTHR30154:SF34">
    <property type="entry name" value="TRANSCRIPTIONAL REGULATOR AZLB"/>
    <property type="match status" value="1"/>
</dbReference>
<dbReference type="Proteomes" id="UP001595698">
    <property type="component" value="Unassembled WGS sequence"/>
</dbReference>
<dbReference type="SUPFAM" id="SSF46785">
    <property type="entry name" value="Winged helix' DNA-binding domain"/>
    <property type="match status" value="2"/>
</dbReference>
<dbReference type="Gene3D" id="3.30.70.920">
    <property type="match status" value="1"/>
</dbReference>
<name>A0ABV8EYC3_9ACTN</name>
<evidence type="ECO:0000256" key="3">
    <source>
        <dbReference type="ARBA" id="ARBA00023163"/>
    </source>
</evidence>
<keyword evidence="1" id="KW-0805">Transcription regulation</keyword>
<evidence type="ECO:0000259" key="4">
    <source>
        <dbReference type="PROSITE" id="PS50956"/>
    </source>
</evidence>
<dbReference type="InterPro" id="IPR036388">
    <property type="entry name" value="WH-like_DNA-bd_sf"/>
</dbReference>
<keyword evidence="3" id="KW-0804">Transcription</keyword>
<dbReference type="InterPro" id="IPR036390">
    <property type="entry name" value="WH_DNA-bd_sf"/>
</dbReference>
<dbReference type="PANTHER" id="PTHR30154">
    <property type="entry name" value="LEUCINE-RESPONSIVE REGULATORY PROTEIN"/>
    <property type="match status" value="1"/>
</dbReference>
<dbReference type="InterPro" id="IPR000485">
    <property type="entry name" value="AsnC-type_HTH_dom"/>
</dbReference>